<dbReference type="Proteomes" id="UP000596742">
    <property type="component" value="Unassembled WGS sequence"/>
</dbReference>
<evidence type="ECO:0000313" key="4">
    <source>
        <dbReference type="Proteomes" id="UP000596742"/>
    </source>
</evidence>
<sequence length="330" mass="37122">MLLITGKPHSVAQINKDTIAITYSYMEIIKIFNIENETVTKVIKVHNYCFGLSFSNESLAVGLNSNEIRIIDLEGKRIKSIQVQNESYLKFLVYSDNRIIYSDRGGYAVNCIDGSGKQIWHYKQDLSEPYGLSADTFGNIIVADCDSKTIIAISKDGNASILEWTVVGKVTEYGQNVTLFCNVPHCCPEDSGWDRWTPVQQTLFIDVKTGRSNKKYDGKVLKDGYTLVIQNLTKNDLNVSYSCLYGVTLGERKFLLEEDVFNPISPNVPNGQLSPSEISALIIGVIVLVLGSVTISIYFWRRRIDRSRSEETEDGSDQKDKLLEKVTEEI</sequence>
<evidence type="ECO:0000256" key="1">
    <source>
        <dbReference type="SAM" id="MobiDB-lite"/>
    </source>
</evidence>
<keyword evidence="4" id="KW-1185">Reference proteome</keyword>
<name>A0A8B6F672_MYTGA</name>
<gene>
    <name evidence="3" type="ORF">MGAL_10B015710</name>
</gene>
<comment type="caution">
    <text evidence="3">The sequence shown here is derived from an EMBL/GenBank/DDBJ whole genome shotgun (WGS) entry which is preliminary data.</text>
</comment>
<accession>A0A8B6F672</accession>
<protein>
    <recommendedName>
        <fullName evidence="5">Ig-like domain-containing protein</fullName>
    </recommendedName>
</protein>
<dbReference type="Gene3D" id="2.60.40.10">
    <property type="entry name" value="Immunoglobulins"/>
    <property type="match status" value="1"/>
</dbReference>
<keyword evidence="2" id="KW-1133">Transmembrane helix</keyword>
<feature type="non-terminal residue" evidence="3">
    <location>
        <position position="330"/>
    </location>
</feature>
<dbReference type="InterPro" id="IPR015943">
    <property type="entry name" value="WD40/YVTN_repeat-like_dom_sf"/>
</dbReference>
<reference evidence="3" key="1">
    <citation type="submission" date="2018-11" db="EMBL/GenBank/DDBJ databases">
        <authorList>
            <person name="Alioto T."/>
            <person name="Alioto T."/>
        </authorList>
    </citation>
    <scope>NUCLEOTIDE SEQUENCE</scope>
</reference>
<dbReference type="InterPro" id="IPR013783">
    <property type="entry name" value="Ig-like_fold"/>
</dbReference>
<dbReference type="SUPFAM" id="SSF48726">
    <property type="entry name" value="Immunoglobulin"/>
    <property type="match status" value="1"/>
</dbReference>
<keyword evidence="2" id="KW-0472">Membrane</keyword>
<dbReference type="SUPFAM" id="SSF101898">
    <property type="entry name" value="NHL repeat"/>
    <property type="match status" value="1"/>
</dbReference>
<evidence type="ECO:0000256" key="2">
    <source>
        <dbReference type="SAM" id="Phobius"/>
    </source>
</evidence>
<evidence type="ECO:0000313" key="3">
    <source>
        <dbReference type="EMBL" id="VDI45225.1"/>
    </source>
</evidence>
<dbReference type="OrthoDB" id="6108862at2759"/>
<dbReference type="Gene3D" id="2.130.10.10">
    <property type="entry name" value="YVTN repeat-like/Quinoprotein amine dehydrogenase"/>
    <property type="match status" value="1"/>
</dbReference>
<proteinExistence type="predicted"/>
<organism evidence="3 4">
    <name type="scientific">Mytilus galloprovincialis</name>
    <name type="common">Mediterranean mussel</name>
    <dbReference type="NCBI Taxonomy" id="29158"/>
    <lineage>
        <taxon>Eukaryota</taxon>
        <taxon>Metazoa</taxon>
        <taxon>Spiralia</taxon>
        <taxon>Lophotrochozoa</taxon>
        <taxon>Mollusca</taxon>
        <taxon>Bivalvia</taxon>
        <taxon>Autobranchia</taxon>
        <taxon>Pteriomorphia</taxon>
        <taxon>Mytilida</taxon>
        <taxon>Mytiloidea</taxon>
        <taxon>Mytilidae</taxon>
        <taxon>Mytilinae</taxon>
        <taxon>Mytilus</taxon>
    </lineage>
</organism>
<dbReference type="InterPro" id="IPR036179">
    <property type="entry name" value="Ig-like_dom_sf"/>
</dbReference>
<feature type="region of interest" description="Disordered" evidence="1">
    <location>
        <begin position="309"/>
        <end position="330"/>
    </location>
</feature>
<dbReference type="AlphaFoldDB" id="A0A8B6F672"/>
<feature type="transmembrane region" description="Helical" evidence="2">
    <location>
        <begin position="278"/>
        <end position="300"/>
    </location>
</feature>
<keyword evidence="2" id="KW-0812">Transmembrane</keyword>
<dbReference type="EMBL" id="UYJE01006344">
    <property type="protein sequence ID" value="VDI45225.1"/>
    <property type="molecule type" value="Genomic_DNA"/>
</dbReference>
<evidence type="ECO:0008006" key="5">
    <source>
        <dbReference type="Google" id="ProtNLM"/>
    </source>
</evidence>